<dbReference type="NCBIfam" id="TIGR01539">
    <property type="entry name" value="portal_lambda"/>
    <property type="match status" value="1"/>
</dbReference>
<keyword evidence="2" id="KW-1185">Reference proteome</keyword>
<dbReference type="InterPro" id="IPR006429">
    <property type="entry name" value="Phage_lambda_portal"/>
</dbReference>
<evidence type="ECO:0000313" key="1">
    <source>
        <dbReference type="EMBL" id="MET4684885.1"/>
    </source>
</evidence>
<name>A0ABV2RFY4_9CAUL</name>
<accession>A0ABV2RFY4</accession>
<organism evidence="1 2">
    <name type="scientific">Brevundimonas faecalis</name>
    <dbReference type="NCBI Taxonomy" id="947378"/>
    <lineage>
        <taxon>Bacteria</taxon>
        <taxon>Pseudomonadati</taxon>
        <taxon>Pseudomonadota</taxon>
        <taxon>Alphaproteobacteria</taxon>
        <taxon>Caulobacterales</taxon>
        <taxon>Caulobacteraceae</taxon>
        <taxon>Brevundimonas</taxon>
    </lineage>
</organism>
<dbReference type="Pfam" id="PF05136">
    <property type="entry name" value="Phage_portal_2"/>
    <property type="match status" value="1"/>
</dbReference>
<dbReference type="Proteomes" id="UP001549313">
    <property type="component" value="Unassembled WGS sequence"/>
</dbReference>
<protein>
    <submittedName>
        <fullName evidence="1">Lambda family phage portal protein</fullName>
    </submittedName>
</protein>
<proteinExistence type="predicted"/>
<comment type="caution">
    <text evidence="1">The sequence shown here is derived from an EMBL/GenBank/DDBJ whole genome shotgun (WGS) entry which is preliminary data.</text>
</comment>
<gene>
    <name evidence="1" type="ORF">ABIE19_002834</name>
</gene>
<reference evidence="1 2" key="1">
    <citation type="submission" date="2024-06" db="EMBL/GenBank/DDBJ databases">
        <title>Sorghum-associated microbial communities from plants grown in Nebraska, USA.</title>
        <authorList>
            <person name="Schachtman D."/>
        </authorList>
    </citation>
    <scope>NUCLEOTIDE SEQUENCE [LARGE SCALE GENOMIC DNA]</scope>
    <source>
        <strain evidence="1 2">2814</strain>
    </source>
</reference>
<dbReference type="EMBL" id="JBEPTF010000004">
    <property type="protein sequence ID" value="MET4684885.1"/>
    <property type="molecule type" value="Genomic_DNA"/>
</dbReference>
<sequence length="483" mass="51834">MNLSLSNLLRPFALRARSAPTVRRYDAALGQPWGDQPRFGRVASETLTAVSTVRARARHAYANDPYCRAAVEAWVTALVGAGARPTSAHPDADVRAMIGGAVDDWADVADLAGRTDYWGLQADLVRAMVLDGEALALMINTPEGLRLRQIPAELLDESETRDLGQGVHTVGGVEFDRYGRRVAYWIRPEIPSSIYAAWAPPERIDARDVLHIFKAMGPGQARGLSWLAPILLTAKEVDKLQAALITGAQVAAMMVGFVKNTMKTSDDLVSAGMAYTPGPVEYLEPGTVKNLGNDQDWVTATPPPQSQHGLGFLSAQLRAIAVGVGVPAHLVSGDLSSANYGSLRADLIAFKQRAEQVQYAVLAPQLLRPVYARAVTALVFMGEIDARDFETATRDWTRAEHLFPAPPWIDPAKDAAAERDLVAAGFKSRSQVIAERGWSAAAVDAEIAADHARERALGLSFGATASAASRPATTEELVNNADA</sequence>
<evidence type="ECO:0000313" key="2">
    <source>
        <dbReference type="Proteomes" id="UP001549313"/>
    </source>
</evidence>
<dbReference type="RefSeq" id="WP_354089850.1">
    <property type="nucleotide sequence ID" value="NZ_JBEPTF010000004.1"/>
</dbReference>